<dbReference type="InterPro" id="IPR032183">
    <property type="entry name" value="PKD-like"/>
</dbReference>
<accession>A0AAJ5WPV4</accession>
<dbReference type="AlphaFoldDB" id="A0AAJ5WPV4"/>
<proteinExistence type="predicted"/>
<dbReference type="Proteomes" id="UP001220610">
    <property type="component" value="Chromosome"/>
</dbReference>
<evidence type="ECO:0000313" key="2">
    <source>
        <dbReference type="Proteomes" id="UP001220610"/>
    </source>
</evidence>
<protein>
    <submittedName>
        <fullName evidence="1">PKD-like family lipoprotein</fullName>
    </submittedName>
</protein>
<sequence length="525" mass="58128">MQTMNRTIYFLLIIILAAGCYKDKGNYEYSDLPEVAITLPFTTYEVGAGMKLVIDPEVITQISESDLNWEWEVAYYPPGTYLTFGKFAEGKKLDHVFNLSTLIPSTGTYSIRAHARQVSTGRDFYSAVTTLRITSQYTGLMVLHGNGTQSDIGLLQATDFRISEGTMETVSTPYLYSAANNNQKLPGKGLSVIQTYTYYQGYVDRAKVVAITDAGGEWINYADFTKGGDWNSMFMPGINKGQPQIMFPQGQNIYAVDGGQIFGRLSNSYTVFPVPSPAVTEYYAASPFFEIGGNYAIQGFFFDKNTRGFVESTNAYSFAAFGDKTASGISQIATSNHFNMADMKADLLHVDRGGRQGHFMAVMKEDDGDKFLAEINWSATANADLPYARYDMQVMPGMNDATFFAFGDNQVTMCYYATPSKVYRYTAIDGASLSGNYNELTLQNGTPIVFDGDITMMKILKPLVNNGGSFLVNYYNYNKIMLVAVYKNNVGTLYSLKLDESTGAVTSYTTFTGFDKIYDANIKGL</sequence>
<keyword evidence="1" id="KW-0449">Lipoprotein</keyword>
<reference evidence="1" key="1">
    <citation type="submission" date="2023-03" db="EMBL/GenBank/DDBJ databases">
        <title>Andean soil-derived lignocellulolytic bacterial consortium as a source of novel taxa and putative plastic-active enzymes.</title>
        <authorList>
            <person name="Diaz-Garcia L."/>
            <person name="Chuvochina M."/>
            <person name="Feuerriegel G."/>
            <person name="Bunk B."/>
            <person name="Sproer C."/>
            <person name="Streit W.R."/>
            <person name="Rodriguez L.M."/>
            <person name="Overmann J."/>
            <person name="Jimenez D.J."/>
        </authorList>
    </citation>
    <scope>NUCLEOTIDE SEQUENCE</scope>
    <source>
        <strain evidence="1">MAG 7</strain>
    </source>
</reference>
<evidence type="ECO:0000313" key="1">
    <source>
        <dbReference type="EMBL" id="WEK33523.1"/>
    </source>
</evidence>
<name>A0AAJ5WPV4_9BACT</name>
<dbReference type="Pfam" id="PF16407">
    <property type="entry name" value="PKD_2"/>
    <property type="match status" value="1"/>
</dbReference>
<gene>
    <name evidence="1" type="ORF">P0Y53_13610</name>
</gene>
<organism evidence="1 2">
    <name type="scientific">Candidatus Pseudobacter hemicellulosilyticus</name>
    <dbReference type="NCBI Taxonomy" id="3121375"/>
    <lineage>
        <taxon>Bacteria</taxon>
        <taxon>Pseudomonadati</taxon>
        <taxon>Bacteroidota</taxon>
        <taxon>Chitinophagia</taxon>
        <taxon>Chitinophagales</taxon>
        <taxon>Chitinophagaceae</taxon>
        <taxon>Pseudobacter</taxon>
    </lineage>
</organism>
<dbReference type="EMBL" id="CP119311">
    <property type="protein sequence ID" value="WEK33523.1"/>
    <property type="molecule type" value="Genomic_DNA"/>
</dbReference>